<dbReference type="PANTHER" id="PTHR47756:SF1">
    <property type="entry name" value="BLL0085 PROTEIN"/>
    <property type="match status" value="1"/>
</dbReference>
<dbReference type="GO" id="GO:0006352">
    <property type="term" value="P:DNA-templated transcription initiation"/>
    <property type="evidence" value="ECO:0007669"/>
    <property type="project" value="InterPro"/>
</dbReference>
<dbReference type="SUPFAM" id="SSF88659">
    <property type="entry name" value="Sigma3 and sigma4 domains of RNA polymerase sigma factors"/>
    <property type="match status" value="1"/>
</dbReference>
<keyword evidence="4" id="KW-0804">Transcription</keyword>
<dbReference type="InterPro" id="IPR014284">
    <property type="entry name" value="RNA_pol_sigma-70_dom"/>
</dbReference>
<dbReference type="EMBL" id="BMNA01000001">
    <property type="protein sequence ID" value="GGL89485.1"/>
    <property type="molecule type" value="Genomic_DNA"/>
</dbReference>
<dbReference type="InterPro" id="IPR007627">
    <property type="entry name" value="RNA_pol_sigma70_r2"/>
</dbReference>
<keyword evidence="3" id="KW-0731">Sigma factor</keyword>
<dbReference type="Pfam" id="PF20239">
    <property type="entry name" value="DUF6596"/>
    <property type="match status" value="1"/>
</dbReference>
<protein>
    <submittedName>
        <fullName evidence="8">RNA polymerase sigma factor</fullName>
    </submittedName>
</protein>
<sequence length="433" mass="46580">MTGAGEGRSGEAHRAVETVFRMELPRVIAGLARITGDVGLAEELAQEATVAALEQWPAEGVPANPGAWLTTAARRRAVDLFRRNAALRDKYRELARRRGADTELPDFDRAVDGRIEDDLLRLVFTACHPVLRPESRSALTLRLLCGLSTAEIARAYLVPEATVAARITRAKKALERAGVPFEVPEGPERATRLASVLEVLYLMFNEGYAATAGETWLRPDLTFEAVRLARITAGLLPDEPEVLGLLALLELQSSRTAARVDAGGAPVLLADQDRSRWDRLAIARGLAALDRAVRLGGASGVYALQAAIAACHARAPRAGDTDWTRVALLYQRLADVRPSPVVELNRAVAVSYAVGPEAALSLVDELARQPALRGYHLLDSVRGDLLSRLGRTDEAARAFRSAAALTRNARERDLLLGRAGDVPGGAGTSPPDR</sequence>
<accession>A0A917WCD5</accession>
<organism evidence="8 9">
    <name type="scientific">Nakamurella endophytica</name>
    <dbReference type="NCBI Taxonomy" id="1748367"/>
    <lineage>
        <taxon>Bacteria</taxon>
        <taxon>Bacillati</taxon>
        <taxon>Actinomycetota</taxon>
        <taxon>Actinomycetes</taxon>
        <taxon>Nakamurellales</taxon>
        <taxon>Nakamurellaceae</taxon>
        <taxon>Nakamurella</taxon>
    </lineage>
</organism>
<dbReference type="Gene3D" id="1.10.10.10">
    <property type="entry name" value="Winged helix-like DNA-binding domain superfamily/Winged helix DNA-binding domain"/>
    <property type="match status" value="1"/>
</dbReference>
<evidence type="ECO:0000259" key="5">
    <source>
        <dbReference type="Pfam" id="PF04542"/>
    </source>
</evidence>
<evidence type="ECO:0000313" key="9">
    <source>
        <dbReference type="Proteomes" id="UP000655208"/>
    </source>
</evidence>
<name>A0A917WCD5_9ACTN</name>
<evidence type="ECO:0000256" key="3">
    <source>
        <dbReference type="ARBA" id="ARBA00023082"/>
    </source>
</evidence>
<dbReference type="Gene3D" id="1.10.1740.10">
    <property type="match status" value="1"/>
</dbReference>
<reference evidence="8" key="2">
    <citation type="submission" date="2020-09" db="EMBL/GenBank/DDBJ databases">
        <authorList>
            <person name="Sun Q."/>
            <person name="Zhou Y."/>
        </authorList>
    </citation>
    <scope>NUCLEOTIDE SEQUENCE</scope>
    <source>
        <strain evidence="8">CGMCC 4.7308</strain>
    </source>
</reference>
<dbReference type="Pfam" id="PF08281">
    <property type="entry name" value="Sigma70_r4_2"/>
    <property type="match status" value="1"/>
</dbReference>
<feature type="domain" description="RNA polymerase sigma factor 70 region 4 type 2" evidence="6">
    <location>
        <begin position="124"/>
        <end position="174"/>
    </location>
</feature>
<dbReference type="SUPFAM" id="SSF88946">
    <property type="entry name" value="Sigma2 domain of RNA polymerase sigma factors"/>
    <property type="match status" value="1"/>
</dbReference>
<keyword evidence="2" id="KW-0805">Transcription regulation</keyword>
<proteinExistence type="inferred from homology"/>
<evidence type="ECO:0000259" key="6">
    <source>
        <dbReference type="Pfam" id="PF08281"/>
    </source>
</evidence>
<dbReference type="GO" id="GO:0003677">
    <property type="term" value="F:DNA binding"/>
    <property type="evidence" value="ECO:0007669"/>
    <property type="project" value="InterPro"/>
</dbReference>
<dbReference type="RefSeq" id="WP_229673687.1">
    <property type="nucleotide sequence ID" value="NZ_BMNA01000001.1"/>
</dbReference>
<evidence type="ECO:0000313" key="8">
    <source>
        <dbReference type="EMBL" id="GGL89485.1"/>
    </source>
</evidence>
<keyword evidence="9" id="KW-1185">Reference proteome</keyword>
<dbReference type="GO" id="GO:0016987">
    <property type="term" value="F:sigma factor activity"/>
    <property type="evidence" value="ECO:0007669"/>
    <property type="project" value="UniProtKB-KW"/>
</dbReference>
<dbReference type="InterPro" id="IPR013325">
    <property type="entry name" value="RNA_pol_sigma_r2"/>
</dbReference>
<dbReference type="PANTHER" id="PTHR47756">
    <property type="entry name" value="BLL6612 PROTEIN-RELATED"/>
    <property type="match status" value="1"/>
</dbReference>
<evidence type="ECO:0000259" key="7">
    <source>
        <dbReference type="Pfam" id="PF20239"/>
    </source>
</evidence>
<dbReference type="InterPro" id="IPR013249">
    <property type="entry name" value="RNA_pol_sigma70_r4_t2"/>
</dbReference>
<dbReference type="InterPro" id="IPR036388">
    <property type="entry name" value="WH-like_DNA-bd_sf"/>
</dbReference>
<reference evidence="8" key="1">
    <citation type="journal article" date="2014" name="Int. J. Syst. Evol. Microbiol.">
        <title>Complete genome sequence of Corynebacterium casei LMG S-19264T (=DSM 44701T), isolated from a smear-ripened cheese.</title>
        <authorList>
            <consortium name="US DOE Joint Genome Institute (JGI-PGF)"/>
            <person name="Walter F."/>
            <person name="Albersmeier A."/>
            <person name="Kalinowski J."/>
            <person name="Ruckert C."/>
        </authorList>
    </citation>
    <scope>NUCLEOTIDE SEQUENCE</scope>
    <source>
        <strain evidence="8">CGMCC 4.7308</strain>
    </source>
</reference>
<gene>
    <name evidence="8" type="ORF">GCM10011594_06370</name>
</gene>
<dbReference type="AlphaFoldDB" id="A0A917WCD5"/>
<dbReference type="InterPro" id="IPR013324">
    <property type="entry name" value="RNA_pol_sigma_r3/r4-like"/>
</dbReference>
<dbReference type="Pfam" id="PF04542">
    <property type="entry name" value="Sigma70_r2"/>
    <property type="match status" value="1"/>
</dbReference>
<feature type="domain" description="RNA polymerase sigma-70 region 2" evidence="5">
    <location>
        <begin position="20"/>
        <end position="85"/>
    </location>
</feature>
<dbReference type="NCBIfam" id="TIGR02937">
    <property type="entry name" value="sigma70-ECF"/>
    <property type="match status" value="1"/>
</dbReference>
<dbReference type="InterPro" id="IPR046531">
    <property type="entry name" value="DUF6596"/>
</dbReference>
<comment type="caution">
    <text evidence="8">The sequence shown here is derived from an EMBL/GenBank/DDBJ whole genome shotgun (WGS) entry which is preliminary data.</text>
</comment>
<evidence type="ECO:0000256" key="1">
    <source>
        <dbReference type="ARBA" id="ARBA00010641"/>
    </source>
</evidence>
<comment type="similarity">
    <text evidence="1">Belongs to the sigma-70 factor family. ECF subfamily.</text>
</comment>
<evidence type="ECO:0000256" key="4">
    <source>
        <dbReference type="ARBA" id="ARBA00023163"/>
    </source>
</evidence>
<dbReference type="Proteomes" id="UP000655208">
    <property type="component" value="Unassembled WGS sequence"/>
</dbReference>
<feature type="domain" description="DUF6596" evidence="7">
    <location>
        <begin position="192"/>
        <end position="292"/>
    </location>
</feature>
<evidence type="ECO:0000256" key="2">
    <source>
        <dbReference type="ARBA" id="ARBA00023015"/>
    </source>
</evidence>